<evidence type="ECO:0000313" key="2">
    <source>
        <dbReference type="EMBL" id="KAK4091820.1"/>
    </source>
</evidence>
<name>A0ABR0C6H5_PURLI</name>
<evidence type="ECO:0000313" key="3">
    <source>
        <dbReference type="Proteomes" id="UP001287286"/>
    </source>
</evidence>
<proteinExistence type="predicted"/>
<comment type="caution">
    <text evidence="2">The sequence shown here is derived from an EMBL/GenBank/DDBJ whole genome shotgun (WGS) entry which is preliminary data.</text>
</comment>
<sequence>MRKTCTIVKRSADSQTPPALESNDHFTVVQAEGARDSARNGGGSSPTYRASLLRARCRPSTGFCGRSGAHDTGQRAAMAAPAARAKPCVAESFRGRRLRLNQARGEKAGGSYDRHSTVPHRALVQKPDVTGSKQASKHRPAVLDPTAGRRRESWADAASSRWPVSTFAVARQRQQEQHGRVAVFVQDACLPGGTDCRRAVYPSSRRGGTDTGPSRAVVPYVPSYLQSSSPGAARRGPVADVRARRTRAWLAVVRPGDAAKGPLAVAAAGRDLEKDDDDGKLGPGLGRGGRPHLELSLFAFTFQAPPDMRFPNIRQGGGHGTWASIPPGTHRAASPGAFLWGRPHQPPTPPQPLSHAAAKAMACDALGGWMETLAFAFVSLLPSGQSTRRGISADDAHMSSSPFHMDPLEVPTGSRLGFWPSCLPAQPRRRWKGPWTQRSASHLPLHVCVAPAVRLLCRLPVVLADCPMRFKSGPRRCSNSTGAPVILLNDAYMQAPCFVIGKKITAERERTLCDARRRRNLRPRLEVEGVAAIVVVGLSPDGAGGNAHHLMPRGVMHGRGWESAIGARGMPAWLGFRCGAGCWWQQGGAVRVWCSVRWVGFMLKAATAQQAHPSCPRGVAQRREEEWAPSLSVPLLCLCRSLPLAPRDPLGCSLVWSTARLAVKNMVPCSQATAA</sequence>
<dbReference type="Proteomes" id="UP001287286">
    <property type="component" value="Unassembled WGS sequence"/>
</dbReference>
<gene>
    <name evidence="2" type="ORF">Purlil1_3659</name>
</gene>
<accession>A0ABR0C6H5</accession>
<organism evidence="2 3">
    <name type="scientific">Purpureocillium lilacinum</name>
    <name type="common">Paecilomyces lilacinus</name>
    <dbReference type="NCBI Taxonomy" id="33203"/>
    <lineage>
        <taxon>Eukaryota</taxon>
        <taxon>Fungi</taxon>
        <taxon>Dikarya</taxon>
        <taxon>Ascomycota</taxon>
        <taxon>Pezizomycotina</taxon>
        <taxon>Sordariomycetes</taxon>
        <taxon>Hypocreomycetidae</taxon>
        <taxon>Hypocreales</taxon>
        <taxon>Ophiocordycipitaceae</taxon>
        <taxon>Purpureocillium</taxon>
    </lineage>
</organism>
<reference evidence="2 3" key="1">
    <citation type="journal article" date="2024" name="Microbiol. Resour. Announc.">
        <title>Genome annotations for the ascomycete fungi Trichoderma harzianum, Trichoderma aggressivum, and Purpureocillium lilacinum.</title>
        <authorList>
            <person name="Beijen E.P.W."/>
            <person name="Ohm R.A."/>
        </authorList>
    </citation>
    <scope>NUCLEOTIDE SEQUENCE [LARGE SCALE GENOMIC DNA]</scope>
    <source>
        <strain evidence="2 3">CBS 150709</strain>
    </source>
</reference>
<feature type="region of interest" description="Disordered" evidence="1">
    <location>
        <begin position="128"/>
        <end position="156"/>
    </location>
</feature>
<protein>
    <submittedName>
        <fullName evidence="2">Uncharacterized protein</fullName>
    </submittedName>
</protein>
<evidence type="ECO:0000256" key="1">
    <source>
        <dbReference type="SAM" id="MobiDB-lite"/>
    </source>
</evidence>
<dbReference type="EMBL" id="JAWRVI010000010">
    <property type="protein sequence ID" value="KAK4091820.1"/>
    <property type="molecule type" value="Genomic_DNA"/>
</dbReference>
<keyword evidence="3" id="KW-1185">Reference proteome</keyword>
<feature type="region of interest" description="Disordered" evidence="1">
    <location>
        <begin position="1"/>
        <end position="21"/>
    </location>
</feature>